<dbReference type="SUPFAM" id="SSF88659">
    <property type="entry name" value="Sigma3 and sigma4 domains of RNA polymerase sigma factors"/>
    <property type="match status" value="1"/>
</dbReference>
<protein>
    <submittedName>
        <fullName evidence="8">RNA polymerase sigma factor</fullName>
    </submittedName>
</protein>
<dbReference type="InterPro" id="IPR007627">
    <property type="entry name" value="RNA_pol_sigma70_r2"/>
</dbReference>
<dbReference type="InterPro" id="IPR014284">
    <property type="entry name" value="RNA_pol_sigma-70_dom"/>
</dbReference>
<organism evidence="8 9">
    <name type="scientific">Actomonas aquatica</name>
    <dbReference type="NCBI Taxonomy" id="2866162"/>
    <lineage>
        <taxon>Bacteria</taxon>
        <taxon>Pseudomonadati</taxon>
        <taxon>Verrucomicrobiota</taxon>
        <taxon>Opitutia</taxon>
        <taxon>Opitutales</taxon>
        <taxon>Opitutaceae</taxon>
        <taxon>Actomonas</taxon>
    </lineage>
</organism>
<comment type="similarity">
    <text evidence="1">Belongs to the sigma-70 factor family. ECF subfamily.</text>
</comment>
<dbReference type="NCBIfam" id="TIGR02937">
    <property type="entry name" value="sigma70-ECF"/>
    <property type="match status" value="1"/>
</dbReference>
<feature type="compositionally biased region" description="Polar residues" evidence="5">
    <location>
        <begin position="1"/>
        <end position="23"/>
    </location>
</feature>
<dbReference type="Pfam" id="PF08281">
    <property type="entry name" value="Sigma70_r4_2"/>
    <property type="match status" value="1"/>
</dbReference>
<feature type="region of interest" description="Disordered" evidence="5">
    <location>
        <begin position="1"/>
        <end position="27"/>
    </location>
</feature>
<evidence type="ECO:0000256" key="1">
    <source>
        <dbReference type="ARBA" id="ARBA00010641"/>
    </source>
</evidence>
<dbReference type="InterPro" id="IPR013249">
    <property type="entry name" value="RNA_pol_sigma70_r4_t2"/>
</dbReference>
<evidence type="ECO:0000259" key="6">
    <source>
        <dbReference type="Pfam" id="PF04542"/>
    </source>
</evidence>
<dbReference type="RefSeq" id="WP_221032757.1">
    <property type="nucleotide sequence ID" value="NZ_CP139781.1"/>
</dbReference>
<dbReference type="Gene3D" id="1.10.1740.10">
    <property type="match status" value="1"/>
</dbReference>
<dbReference type="CDD" id="cd06171">
    <property type="entry name" value="Sigma70_r4"/>
    <property type="match status" value="1"/>
</dbReference>
<dbReference type="Pfam" id="PF04542">
    <property type="entry name" value="Sigma70_r2"/>
    <property type="match status" value="1"/>
</dbReference>
<evidence type="ECO:0000313" key="9">
    <source>
        <dbReference type="Proteomes" id="UP000738431"/>
    </source>
</evidence>
<dbReference type="Gene3D" id="1.10.10.10">
    <property type="entry name" value="Winged helix-like DNA-binding domain superfamily/Winged helix DNA-binding domain"/>
    <property type="match status" value="1"/>
</dbReference>
<reference evidence="8 9" key="1">
    <citation type="submission" date="2023-12" db="EMBL/GenBank/DDBJ databases">
        <title>Description of an unclassified Opitutus bacterium of Verrucomicrobiota.</title>
        <authorList>
            <person name="Zhang D.-F."/>
        </authorList>
    </citation>
    <scope>NUCLEOTIDE SEQUENCE [LARGE SCALE GENOMIC DNA]</scope>
    <source>
        <strain evidence="8 9">WL0086</strain>
    </source>
</reference>
<name>A0ABZ1C2W2_9BACT</name>
<evidence type="ECO:0000256" key="3">
    <source>
        <dbReference type="ARBA" id="ARBA00023082"/>
    </source>
</evidence>
<sequence>MPSSCSQINFASPSDRATTTDNPTMDEASDHDLMLAVRAGELARLGDLFERHHRMLHGFLARLTGNPDVAEDLVQIVFQRILKYRHTYRDEGKFTAWLYHLARRAAADHYRRANRAPIPTDPTDFTTVADDATPTADDQATRRDELDLMQHALSLLHQDQREILVLHRFQHLQHDEIGRLLNISAGAAKVRVHRALSALRDKFFKLRRTSAA</sequence>
<dbReference type="InterPro" id="IPR036388">
    <property type="entry name" value="WH-like_DNA-bd_sf"/>
</dbReference>
<proteinExistence type="inferred from homology"/>
<evidence type="ECO:0000259" key="7">
    <source>
        <dbReference type="Pfam" id="PF08281"/>
    </source>
</evidence>
<dbReference type="InterPro" id="IPR013325">
    <property type="entry name" value="RNA_pol_sigma_r2"/>
</dbReference>
<keyword evidence="4" id="KW-0804">Transcription</keyword>
<dbReference type="PANTHER" id="PTHR43133:SF62">
    <property type="entry name" value="RNA POLYMERASE SIGMA FACTOR SIGZ"/>
    <property type="match status" value="1"/>
</dbReference>
<evidence type="ECO:0000313" key="8">
    <source>
        <dbReference type="EMBL" id="WRQ85702.1"/>
    </source>
</evidence>
<dbReference type="InterPro" id="IPR013324">
    <property type="entry name" value="RNA_pol_sigma_r3/r4-like"/>
</dbReference>
<evidence type="ECO:0000256" key="5">
    <source>
        <dbReference type="SAM" id="MobiDB-lite"/>
    </source>
</evidence>
<keyword evidence="2" id="KW-0805">Transcription regulation</keyword>
<dbReference type="PANTHER" id="PTHR43133">
    <property type="entry name" value="RNA POLYMERASE ECF-TYPE SIGMA FACTO"/>
    <property type="match status" value="1"/>
</dbReference>
<dbReference type="EMBL" id="CP139781">
    <property type="protein sequence ID" value="WRQ85702.1"/>
    <property type="molecule type" value="Genomic_DNA"/>
</dbReference>
<feature type="domain" description="RNA polymerase sigma-70 region 2" evidence="6">
    <location>
        <begin position="48"/>
        <end position="115"/>
    </location>
</feature>
<keyword evidence="9" id="KW-1185">Reference proteome</keyword>
<keyword evidence="3" id="KW-0731">Sigma factor</keyword>
<gene>
    <name evidence="8" type="ORF">K1X11_012890</name>
</gene>
<dbReference type="Proteomes" id="UP000738431">
    <property type="component" value="Chromosome"/>
</dbReference>
<evidence type="ECO:0000256" key="2">
    <source>
        <dbReference type="ARBA" id="ARBA00023015"/>
    </source>
</evidence>
<dbReference type="InterPro" id="IPR039425">
    <property type="entry name" value="RNA_pol_sigma-70-like"/>
</dbReference>
<feature type="domain" description="RNA polymerase sigma factor 70 region 4 type 2" evidence="7">
    <location>
        <begin position="148"/>
        <end position="199"/>
    </location>
</feature>
<accession>A0ABZ1C2W2</accession>
<dbReference type="SUPFAM" id="SSF88946">
    <property type="entry name" value="Sigma2 domain of RNA polymerase sigma factors"/>
    <property type="match status" value="1"/>
</dbReference>
<evidence type="ECO:0000256" key="4">
    <source>
        <dbReference type="ARBA" id="ARBA00023163"/>
    </source>
</evidence>